<keyword evidence="1" id="KW-1133">Transmembrane helix</keyword>
<accession>A0AAN1C081</accession>
<feature type="transmembrane region" description="Helical" evidence="1">
    <location>
        <begin position="6"/>
        <end position="26"/>
    </location>
</feature>
<keyword evidence="1" id="KW-0472">Membrane</keyword>
<sequence length="81" mass="9528">MTFKLHINEMIIPIYITTCFTLCLANNKTKYDKNHNKIIKSITLQDTFRTITVTTVIIFILIFKMLLKFIDIVVNYNRSSP</sequence>
<dbReference type="AlphaFoldDB" id="A0AAN1C081"/>
<proteinExistence type="predicted"/>
<feature type="transmembrane region" description="Helical" evidence="1">
    <location>
        <begin position="47"/>
        <end position="67"/>
    </location>
</feature>
<organism evidence="2 3">
    <name type="scientific">Proteus mirabilis</name>
    <dbReference type="NCBI Taxonomy" id="584"/>
    <lineage>
        <taxon>Bacteria</taxon>
        <taxon>Pseudomonadati</taxon>
        <taxon>Pseudomonadota</taxon>
        <taxon>Gammaproteobacteria</taxon>
        <taxon>Enterobacterales</taxon>
        <taxon>Morganellaceae</taxon>
        <taxon>Proteus</taxon>
    </lineage>
</organism>
<reference evidence="2 3" key="1">
    <citation type="submission" date="2017-05" db="EMBL/GenBank/DDBJ databases">
        <title>Whole genome sequencing of Proteus mirabilis AR_0155.</title>
        <authorList>
            <person name="Conlan S."/>
            <person name="Thomas P.J."/>
            <person name="Mullikin J."/>
            <person name="Frank K.M."/>
            <person name="Segre J.A."/>
        </authorList>
    </citation>
    <scope>NUCLEOTIDE SEQUENCE [LARGE SCALE GENOMIC DNA]</scope>
    <source>
        <strain evidence="2 3">AR_0155</strain>
    </source>
</reference>
<dbReference type="EMBL" id="CP021694">
    <property type="protein sequence ID" value="ARX33980.1"/>
    <property type="molecule type" value="Genomic_DNA"/>
</dbReference>
<evidence type="ECO:0000313" key="3">
    <source>
        <dbReference type="Proteomes" id="UP000195540"/>
    </source>
</evidence>
<keyword evidence="1" id="KW-0812">Transmembrane</keyword>
<gene>
    <name evidence="2" type="ORF">AM402_07375</name>
</gene>
<dbReference type="Proteomes" id="UP000195540">
    <property type="component" value="Chromosome"/>
</dbReference>
<protein>
    <submittedName>
        <fullName evidence="2">Uncharacterized protein</fullName>
    </submittedName>
</protein>
<evidence type="ECO:0000313" key="2">
    <source>
        <dbReference type="EMBL" id="ARX33980.1"/>
    </source>
</evidence>
<name>A0AAN1C081_PROMI</name>
<evidence type="ECO:0000256" key="1">
    <source>
        <dbReference type="SAM" id="Phobius"/>
    </source>
</evidence>